<sequence length="158" mass="17191">MKLTGIQTLEVPKSEAHNGEIKTESFAVTNKHSILNIMAGSSNQSSTIKHAIENIIKIDTSINNSETNKRIELGQSFKEAQAGSEQVPNLDANSGDNPIKLELEEPARQNPQMKSMGIQRNDPEVVENLKKSFDKSKMIKSIMVSAQNLSAPSSGGTE</sequence>
<protein>
    <submittedName>
        <fullName evidence="2">Uncharacterized protein</fullName>
    </submittedName>
</protein>
<accession>A0AAW1N6X8</accession>
<dbReference type="Proteomes" id="UP001458880">
    <property type="component" value="Unassembled WGS sequence"/>
</dbReference>
<name>A0AAW1N6X8_POPJA</name>
<dbReference type="EMBL" id="JASPKY010000009">
    <property type="protein sequence ID" value="KAK9754113.1"/>
    <property type="molecule type" value="Genomic_DNA"/>
</dbReference>
<reference evidence="2 3" key="1">
    <citation type="journal article" date="2024" name="BMC Genomics">
        <title>De novo assembly and annotation of Popillia japonica's genome with initial clues to its potential as an invasive pest.</title>
        <authorList>
            <person name="Cucini C."/>
            <person name="Boschi S."/>
            <person name="Funari R."/>
            <person name="Cardaioli E."/>
            <person name="Iannotti N."/>
            <person name="Marturano G."/>
            <person name="Paoli F."/>
            <person name="Bruttini M."/>
            <person name="Carapelli A."/>
            <person name="Frati F."/>
            <person name="Nardi F."/>
        </authorList>
    </citation>
    <scope>NUCLEOTIDE SEQUENCE [LARGE SCALE GENOMIC DNA]</scope>
    <source>
        <strain evidence="2">DMR45628</strain>
    </source>
</reference>
<organism evidence="2 3">
    <name type="scientific">Popillia japonica</name>
    <name type="common">Japanese beetle</name>
    <dbReference type="NCBI Taxonomy" id="7064"/>
    <lineage>
        <taxon>Eukaryota</taxon>
        <taxon>Metazoa</taxon>
        <taxon>Ecdysozoa</taxon>
        <taxon>Arthropoda</taxon>
        <taxon>Hexapoda</taxon>
        <taxon>Insecta</taxon>
        <taxon>Pterygota</taxon>
        <taxon>Neoptera</taxon>
        <taxon>Endopterygota</taxon>
        <taxon>Coleoptera</taxon>
        <taxon>Polyphaga</taxon>
        <taxon>Scarabaeiformia</taxon>
        <taxon>Scarabaeidae</taxon>
        <taxon>Rutelinae</taxon>
        <taxon>Popillia</taxon>
    </lineage>
</organism>
<evidence type="ECO:0000256" key="1">
    <source>
        <dbReference type="SAM" id="MobiDB-lite"/>
    </source>
</evidence>
<gene>
    <name evidence="2" type="ORF">QE152_g1510</name>
</gene>
<dbReference type="AlphaFoldDB" id="A0AAW1N6X8"/>
<evidence type="ECO:0000313" key="3">
    <source>
        <dbReference type="Proteomes" id="UP001458880"/>
    </source>
</evidence>
<comment type="caution">
    <text evidence="2">The sequence shown here is derived from an EMBL/GenBank/DDBJ whole genome shotgun (WGS) entry which is preliminary data.</text>
</comment>
<keyword evidence="3" id="KW-1185">Reference proteome</keyword>
<evidence type="ECO:0000313" key="2">
    <source>
        <dbReference type="EMBL" id="KAK9754113.1"/>
    </source>
</evidence>
<proteinExistence type="predicted"/>
<feature type="region of interest" description="Disordered" evidence="1">
    <location>
        <begin position="104"/>
        <end position="125"/>
    </location>
</feature>